<comment type="caution">
    <text evidence="1">The sequence shown here is derived from an EMBL/GenBank/DDBJ whole genome shotgun (WGS) entry which is preliminary data.</text>
</comment>
<gene>
    <name evidence="1" type="ORF">NCS57_01080600</name>
</gene>
<organism evidence="1 2">
    <name type="scientific">Fusarium keratoplasticum</name>
    <dbReference type="NCBI Taxonomy" id="1328300"/>
    <lineage>
        <taxon>Eukaryota</taxon>
        <taxon>Fungi</taxon>
        <taxon>Dikarya</taxon>
        <taxon>Ascomycota</taxon>
        <taxon>Pezizomycotina</taxon>
        <taxon>Sordariomycetes</taxon>
        <taxon>Hypocreomycetidae</taxon>
        <taxon>Hypocreales</taxon>
        <taxon>Nectriaceae</taxon>
        <taxon>Fusarium</taxon>
        <taxon>Fusarium solani species complex</taxon>
    </lineage>
</organism>
<evidence type="ECO:0000313" key="1">
    <source>
        <dbReference type="EMBL" id="KAI8661014.1"/>
    </source>
</evidence>
<proteinExistence type="predicted"/>
<reference evidence="1" key="1">
    <citation type="submission" date="2022-06" db="EMBL/GenBank/DDBJ databases">
        <title>Fusarium solani species complex genomes reveal bases of compartmentalisation and animal pathogenesis.</title>
        <authorList>
            <person name="Tsai I.J."/>
        </authorList>
    </citation>
    <scope>NUCLEOTIDE SEQUENCE</scope>
    <source>
        <strain evidence="1">Fu6.1</strain>
    </source>
</reference>
<protein>
    <submittedName>
        <fullName evidence="1">Uncharacterized protein</fullName>
    </submittedName>
</protein>
<sequence>MSGIEIAGIVLGGFPILIEAAKPLYGYFQGAERWWHFKRDFMTLISTIEDESIAYSQNLELLLTPIEIDPKAKASLQEDSGSKLWHDPEIQAKLRGRIKIQYMSWFLRQLLEMKETLGELFGMLPINKNGEVNFPRTTTVDYELFRLKQSFSTRRKHLLDNIVRINESLYKFLAKDSHINAEAARSATSWNVTPPSKAERSRAMTLRRLQSEAKTLSSALLNGWNCRCTHQCGVGHDWKSSEAALKEPSLNLLFERGALMKQIRVEVMAEEDLESIEAASSSSSITMLDQMADLRMQARRELTPTAVEKSARRPGLASSVITVTSTLVRPGVSGDPKLWRRREQEKLTKANPQVLQLSAQNTSSSKSIKKSVRFSHDPPSTSSTSSSRSWNWIRDTCLFLNSSPSWTDRQYLKTEQDAVIFSPEPQDQPSSSKLKVEDLGAFYGSTPRLSDRLQVGLDIALTILGLGTSCWIPRGWDRREVFVLYDPKTSTKPFLRHDSLSFTLGETIDDIRVHTEASLFSLGVVLLELIYQETLEQQPFWDKYCENGQPNDWTHQCTAMEWQSKVEARYGDDLSEAIRLCVEGGFSGDANLDNSDFLREVLDTVVSPLEKFLSGWKRS</sequence>
<evidence type="ECO:0000313" key="2">
    <source>
        <dbReference type="Proteomes" id="UP001065298"/>
    </source>
</evidence>
<keyword evidence="2" id="KW-1185">Reference proteome</keyword>
<name>A0ACC0QRE1_9HYPO</name>
<dbReference type="EMBL" id="CM046510">
    <property type="protein sequence ID" value="KAI8661014.1"/>
    <property type="molecule type" value="Genomic_DNA"/>
</dbReference>
<accession>A0ACC0QRE1</accession>
<dbReference type="Proteomes" id="UP001065298">
    <property type="component" value="Chromosome 8"/>
</dbReference>